<evidence type="ECO:0000256" key="5">
    <source>
        <dbReference type="ARBA" id="ARBA00023242"/>
    </source>
</evidence>
<protein>
    <recommendedName>
        <fullName evidence="7">Zinc finger PHD-type domain-containing protein</fullName>
    </recommendedName>
</protein>
<proteinExistence type="predicted"/>
<reference evidence="8" key="1">
    <citation type="submission" date="2019-03" db="EMBL/GenBank/DDBJ databases">
        <title>WGS assembly of Setaria viridis.</title>
        <authorList>
            <person name="Huang P."/>
            <person name="Jenkins J."/>
            <person name="Grimwood J."/>
            <person name="Barry K."/>
            <person name="Healey A."/>
            <person name="Mamidi S."/>
            <person name="Sreedasyam A."/>
            <person name="Shu S."/>
            <person name="Feldman M."/>
            <person name="Wu J."/>
            <person name="Yu Y."/>
            <person name="Chen C."/>
            <person name="Johnson J."/>
            <person name="Rokhsar D."/>
            <person name="Baxter I."/>
            <person name="Schmutz J."/>
            <person name="Brutnell T."/>
            <person name="Kellogg E."/>
        </authorList>
    </citation>
    <scope>NUCLEOTIDE SEQUENCE [LARGE SCALE GENOMIC DNA]</scope>
</reference>
<dbReference type="OMA" id="MQPSDMQ"/>
<evidence type="ECO:0000256" key="6">
    <source>
        <dbReference type="SAM" id="MobiDB-lite"/>
    </source>
</evidence>
<organism evidence="8 9">
    <name type="scientific">Setaria viridis</name>
    <name type="common">Green bristlegrass</name>
    <name type="synonym">Setaria italica subsp. viridis</name>
    <dbReference type="NCBI Taxonomy" id="4556"/>
    <lineage>
        <taxon>Eukaryota</taxon>
        <taxon>Viridiplantae</taxon>
        <taxon>Streptophyta</taxon>
        <taxon>Embryophyta</taxon>
        <taxon>Tracheophyta</taxon>
        <taxon>Spermatophyta</taxon>
        <taxon>Magnoliopsida</taxon>
        <taxon>Liliopsida</taxon>
        <taxon>Poales</taxon>
        <taxon>Poaceae</taxon>
        <taxon>PACMAD clade</taxon>
        <taxon>Panicoideae</taxon>
        <taxon>Panicodae</taxon>
        <taxon>Paniceae</taxon>
        <taxon>Cenchrinae</taxon>
        <taxon>Setaria</taxon>
    </lineage>
</organism>
<dbReference type="SMART" id="SM00249">
    <property type="entry name" value="PHD"/>
    <property type="match status" value="3"/>
</dbReference>
<dbReference type="Gramene" id="TKW09809">
    <property type="protein sequence ID" value="TKW09809"/>
    <property type="gene ID" value="SEVIR_6G125900v2"/>
</dbReference>
<feature type="domain" description="Zinc finger PHD-type" evidence="7">
    <location>
        <begin position="308"/>
        <end position="359"/>
    </location>
</feature>
<feature type="region of interest" description="Disordered" evidence="6">
    <location>
        <begin position="699"/>
        <end position="728"/>
    </location>
</feature>
<feature type="compositionally biased region" description="Basic and acidic residues" evidence="6">
    <location>
        <begin position="947"/>
        <end position="978"/>
    </location>
</feature>
<dbReference type="Pfam" id="PF22908">
    <property type="entry name" value="PHD_NSD"/>
    <property type="match status" value="1"/>
</dbReference>
<name>A0A4U6U8N9_SETVI</name>
<dbReference type="GO" id="GO:0008270">
    <property type="term" value="F:zinc ion binding"/>
    <property type="evidence" value="ECO:0007669"/>
    <property type="project" value="UniProtKB-KW"/>
</dbReference>
<feature type="region of interest" description="Disordered" evidence="6">
    <location>
        <begin position="194"/>
        <end position="239"/>
    </location>
</feature>
<dbReference type="Proteomes" id="UP000298652">
    <property type="component" value="Chromosome 6"/>
</dbReference>
<keyword evidence="4" id="KW-0862">Zinc</keyword>
<dbReference type="GO" id="GO:0005634">
    <property type="term" value="C:nucleus"/>
    <property type="evidence" value="ECO:0007669"/>
    <property type="project" value="UniProtKB-SubCell"/>
</dbReference>
<feature type="region of interest" description="Disordered" evidence="6">
    <location>
        <begin position="598"/>
        <end position="640"/>
    </location>
</feature>
<evidence type="ECO:0000256" key="4">
    <source>
        <dbReference type="ARBA" id="ARBA00022833"/>
    </source>
</evidence>
<sequence length="1229" mass="140248">MMFDDDDDGVQPEFKAVHKYSFEVAKDEYVCFSILPFQFDENDKVGDCDSEKKVYLRGVMDKSLYLVHKQVVAWRVGLDCEQPNISVLSSEGNWVKLLDPWKCYKDEIARSILITVQMLHFLRKQHRDKRSLWDRLWDHLNEVFNKLGTKPAIDDLRKHHPLIKLFQERDPAFMKLKILHRFIGDITKTTEEPRASVTEVQFTGSDETHERNNDTDSVCGDDGNNDHSDYGDSNSDGDTNNDDGTDTLCALCDDGGRLLSCIGQCKRSFHPRKEDGRESKCKTLGYTSAQLKEIDSYLCKNCEYKEHQCFKCGELEPSAEPNAKVFKCNNPTCGHFYHPKCVAKLLLPDDSRGSCELAKRVRTGMSFTCPVHWCFECRRMEDRTQRAMQFAVCRRCPKSYHRECLPREISFETKDKNTKQRAWKLSGIVIIYCLDHKICKPTGNAERGHIKFPHTPKITKVGGLAKKKDKMAGKRKKSIDQCSKKSTKVLNWLPREKIEHTQNSLEHMVLEPECSAMNLKEDLQIEPSVVDSRTKKRKTSGRKKERSSSTSCNIAKKCVDRSVQISDKLHSHMQPSDMQDNLMDNPPVVKDAELDNEICRIPEDKDGNGKEKSSERSGKAEEATNKATSNENNEPNGVLGKNFVDIHTEADQSEFKSRAERSMELGENANGRDSILGQEISMGENQMCRNLCEQELRSGKRKNASNKSAKFGLGNGVVTPDHADDNPPEKLLHVPHVDKMTIIDKQHTQPEYCREKGREGNASHAFQEEPNNERNHVLDKIFVDIHADVDQSKFKSRSGRSMELGENADGDDSISGQEISMAENQMCRSLCEQESRSGNGKNASNESAKSGLGDVVVTPDHVDGNPPEKLLRVPHVDKMTITDRKHTQPEYGCDKDQEVNAGHAFQEEPNSSRCDVNRKAMAIDTSGDKSRKRRKLKEKAADGNNTDLDKNKRCNHIEDRWPNGSRCHDENGRTEVSEYKSIQSTRSNRREILTHSTRENSSNSKMPRNSWEKPRKHSPNRQRTYHDMYEQHPATNKHRYEQWHHVSYPSNRNYDLRSHDPLRPVFAPTDFDANGCYDPHLYLREAEHDIPGWNSPCFDPGNQEYFTSGWHGPPYCPARPEDVDYSRNVNNLPFRGYDERGNFMHGEYRAMGFDPSSIYPPLQVSNNGTYQPYPDVSVEGRGAAYGGRNREYGARSNYTFALGPQRPAAGSVMERYAPRLEETNNRPRG</sequence>
<evidence type="ECO:0000259" key="7">
    <source>
        <dbReference type="SMART" id="SM00249"/>
    </source>
</evidence>
<dbReference type="AlphaFoldDB" id="A0A4U6U8N9"/>
<evidence type="ECO:0000256" key="2">
    <source>
        <dbReference type="ARBA" id="ARBA00022723"/>
    </source>
</evidence>
<feature type="region of interest" description="Disordered" evidence="6">
    <location>
        <begin position="525"/>
        <end position="553"/>
    </location>
</feature>
<accession>A0A4U6U8N9</accession>
<evidence type="ECO:0000313" key="8">
    <source>
        <dbReference type="EMBL" id="TKW09809.1"/>
    </source>
</evidence>
<dbReference type="InterPro" id="IPR001965">
    <property type="entry name" value="Znf_PHD"/>
</dbReference>
<feature type="domain" description="Zinc finger PHD-type" evidence="7">
    <location>
        <begin position="373"/>
        <end position="437"/>
    </location>
</feature>
<feature type="compositionally biased region" description="Polar residues" evidence="6">
    <location>
        <begin position="836"/>
        <end position="848"/>
    </location>
</feature>
<keyword evidence="2" id="KW-0479">Metal-binding</keyword>
<feature type="compositionally biased region" description="Polar residues" evidence="6">
    <location>
        <begin position="625"/>
        <end position="635"/>
    </location>
</feature>
<dbReference type="InterPro" id="IPR022702">
    <property type="entry name" value="Cytosine_MeTrfase1_RFD"/>
</dbReference>
<dbReference type="Gene3D" id="3.30.40.10">
    <property type="entry name" value="Zinc/RING finger domain, C3HC4 (zinc finger)"/>
    <property type="match status" value="2"/>
</dbReference>
<evidence type="ECO:0000256" key="1">
    <source>
        <dbReference type="ARBA" id="ARBA00004123"/>
    </source>
</evidence>
<evidence type="ECO:0000313" key="9">
    <source>
        <dbReference type="Proteomes" id="UP000298652"/>
    </source>
</evidence>
<feature type="compositionally biased region" description="Basic and acidic residues" evidence="6">
    <location>
        <begin position="598"/>
        <end position="624"/>
    </location>
</feature>
<feature type="domain" description="Zinc finger PHD-type" evidence="7">
    <location>
        <begin position="248"/>
        <end position="303"/>
    </location>
</feature>
<gene>
    <name evidence="8" type="ORF">SEVIR_6G125900v2</name>
</gene>
<dbReference type="CDD" id="cd15565">
    <property type="entry name" value="PHD2_NSD"/>
    <property type="match status" value="1"/>
</dbReference>
<keyword evidence="5" id="KW-0539">Nucleus</keyword>
<feature type="region of interest" description="Disordered" evidence="6">
    <location>
        <begin position="754"/>
        <end position="773"/>
    </location>
</feature>
<dbReference type="PANTHER" id="PTHR46235:SF18">
    <property type="entry name" value="PROTEIN ENHANCED DOWNY MILDEW 2"/>
    <property type="match status" value="1"/>
</dbReference>
<dbReference type="EMBL" id="CM016557">
    <property type="protein sequence ID" value="TKW09809.1"/>
    <property type="molecule type" value="Genomic_DNA"/>
</dbReference>
<dbReference type="PANTHER" id="PTHR46235">
    <property type="entry name" value="PHD FINGER-CONTAINING PROTEIN DDB_G0268158"/>
    <property type="match status" value="1"/>
</dbReference>
<feature type="region of interest" description="Disordered" evidence="6">
    <location>
        <begin position="829"/>
        <end position="1024"/>
    </location>
</feature>
<feature type="compositionally biased region" description="Basic and acidic residues" evidence="6">
    <location>
        <begin position="869"/>
        <end position="898"/>
    </location>
</feature>
<feature type="compositionally biased region" description="Basic residues" evidence="6">
    <location>
        <begin position="534"/>
        <end position="545"/>
    </location>
</feature>
<keyword evidence="3" id="KW-0863">Zinc-finger</keyword>
<feature type="compositionally biased region" description="Basic and acidic residues" evidence="6">
    <location>
        <begin position="988"/>
        <end position="998"/>
    </location>
</feature>
<dbReference type="InterPro" id="IPR055198">
    <property type="entry name" value="NSD_PHD"/>
</dbReference>
<dbReference type="Pfam" id="PF12047">
    <property type="entry name" value="DNMT1-RFD"/>
    <property type="match status" value="1"/>
</dbReference>
<dbReference type="InterPro" id="IPR013083">
    <property type="entry name" value="Znf_RING/FYVE/PHD"/>
</dbReference>
<comment type="subcellular location">
    <subcellularLocation>
        <location evidence="1">Nucleus</location>
    </subcellularLocation>
</comment>
<feature type="region of interest" description="Disordered" evidence="6">
    <location>
        <begin position="789"/>
        <end position="815"/>
    </location>
</feature>
<evidence type="ECO:0000256" key="3">
    <source>
        <dbReference type="ARBA" id="ARBA00022771"/>
    </source>
</evidence>
<keyword evidence="9" id="KW-1185">Reference proteome</keyword>